<accession>A0A4Q0PEH7</accession>
<evidence type="ECO:0000313" key="1">
    <source>
        <dbReference type="EMBL" id="RXG25213.1"/>
    </source>
</evidence>
<evidence type="ECO:0000313" key="2">
    <source>
        <dbReference type="Proteomes" id="UP000289859"/>
    </source>
</evidence>
<gene>
    <name evidence="1" type="ORF">DSM02_1183</name>
</gene>
<dbReference type="AlphaFoldDB" id="A0A4Q0PEH7"/>
<sequence length="464" mass="53252">MQKVILFVLLLTSSLVFCQETLLRGLVSETRVTSDTLDVPYSIFLPRNYSTDRPEKVLFVFDPSGEGTRAARLFVSSIDGQDFVVVANNKPLYNDLDSLDVNANIAVQIMKDVFLKVAINKNEVYMAGLKSGAQVASAVSYIITGSKNLLLVDDVFYANQYLQRSKRNTVMGVVGEASANYYQMEDYFDMMRTFDSDNTLYEYSDTNTWPSAAFLGTLINRLSHLNAERLDLEVPDTIWQKHAKFDLNTTRNLIEQEEYLTAYDLVTDIKSDYRGNVDLGPIRDLQRSLRRSDAYKSAKRKNKSGNLEEVLLLDDVSYFLEEDIALANFENLGYWDSRINDFKLAAKNSLKPKEQKVAKRMLGYLDYTVNDFLTLNRVGLIDQRIFSNVLMTMLHTDDYQSYLDIINLSAQDEDYNTAYFYLEELLKQGYTSYDVLYEIPNTELLKIKPIYNELISTYLGKSKF</sequence>
<dbReference type="EMBL" id="QOVK01000003">
    <property type="protein sequence ID" value="RXG25213.1"/>
    <property type="molecule type" value="Genomic_DNA"/>
</dbReference>
<dbReference type="Proteomes" id="UP000289859">
    <property type="component" value="Unassembled WGS sequence"/>
</dbReference>
<reference evidence="1 2" key="1">
    <citation type="submission" date="2018-07" db="EMBL/GenBank/DDBJ databases">
        <title>Leeuwenhoekiella genomics.</title>
        <authorList>
            <person name="Tahon G."/>
            <person name="Willems A."/>
        </authorList>
    </citation>
    <scope>NUCLEOTIDE SEQUENCE [LARGE SCALE GENOMIC DNA]</scope>
    <source>
        <strain evidence="1 2">LMG 29608</strain>
    </source>
</reference>
<dbReference type="OrthoDB" id="1123157at2"/>
<organism evidence="1 2">
    <name type="scientific">Leeuwenhoekiella polynyae</name>
    <dbReference type="NCBI Taxonomy" id="1550906"/>
    <lineage>
        <taxon>Bacteria</taxon>
        <taxon>Pseudomonadati</taxon>
        <taxon>Bacteroidota</taxon>
        <taxon>Flavobacteriia</taxon>
        <taxon>Flavobacteriales</taxon>
        <taxon>Flavobacteriaceae</taxon>
        <taxon>Leeuwenhoekiella</taxon>
    </lineage>
</organism>
<keyword evidence="2" id="KW-1185">Reference proteome</keyword>
<dbReference type="RefSeq" id="WP_128764750.1">
    <property type="nucleotide sequence ID" value="NZ_JBHUOO010000048.1"/>
</dbReference>
<protein>
    <submittedName>
        <fullName evidence="1">Uncharacterized protein</fullName>
    </submittedName>
</protein>
<comment type="caution">
    <text evidence="1">The sequence shown here is derived from an EMBL/GenBank/DDBJ whole genome shotgun (WGS) entry which is preliminary data.</text>
</comment>
<proteinExistence type="predicted"/>
<name>A0A4Q0PEH7_9FLAO</name>